<protein>
    <submittedName>
        <fullName evidence="1">Uncharacterized protein</fullName>
    </submittedName>
</protein>
<dbReference type="EMBL" id="GGEC01084581">
    <property type="protein sequence ID" value="MBX65065.1"/>
    <property type="molecule type" value="Transcribed_RNA"/>
</dbReference>
<organism evidence="1">
    <name type="scientific">Rhizophora mucronata</name>
    <name type="common">Asiatic mangrove</name>
    <dbReference type="NCBI Taxonomy" id="61149"/>
    <lineage>
        <taxon>Eukaryota</taxon>
        <taxon>Viridiplantae</taxon>
        <taxon>Streptophyta</taxon>
        <taxon>Embryophyta</taxon>
        <taxon>Tracheophyta</taxon>
        <taxon>Spermatophyta</taxon>
        <taxon>Magnoliopsida</taxon>
        <taxon>eudicotyledons</taxon>
        <taxon>Gunneridae</taxon>
        <taxon>Pentapetalae</taxon>
        <taxon>rosids</taxon>
        <taxon>fabids</taxon>
        <taxon>Malpighiales</taxon>
        <taxon>Rhizophoraceae</taxon>
        <taxon>Rhizophora</taxon>
    </lineage>
</organism>
<dbReference type="AlphaFoldDB" id="A0A2P2QDP8"/>
<proteinExistence type="predicted"/>
<reference evidence="1" key="1">
    <citation type="submission" date="2018-02" db="EMBL/GenBank/DDBJ databases">
        <title>Rhizophora mucronata_Transcriptome.</title>
        <authorList>
            <person name="Meera S.P."/>
            <person name="Sreeshan A."/>
            <person name="Augustine A."/>
        </authorList>
    </citation>
    <scope>NUCLEOTIDE SEQUENCE</scope>
    <source>
        <tissue evidence="1">Leaf</tissue>
    </source>
</reference>
<accession>A0A2P2QDP8</accession>
<name>A0A2P2QDP8_RHIMU</name>
<evidence type="ECO:0000313" key="1">
    <source>
        <dbReference type="EMBL" id="MBX65065.1"/>
    </source>
</evidence>
<sequence>MVSLLNQRFWRMHCEFCILCTMAICYMLSSCL</sequence>